<evidence type="ECO:0000256" key="1">
    <source>
        <dbReference type="SAM" id="Phobius"/>
    </source>
</evidence>
<evidence type="ECO:0000313" key="3">
    <source>
        <dbReference type="Proteomes" id="UP001270362"/>
    </source>
</evidence>
<proteinExistence type="predicted"/>
<dbReference type="EMBL" id="JAULSO010000001">
    <property type="protein sequence ID" value="KAK3694985.1"/>
    <property type="molecule type" value="Genomic_DNA"/>
</dbReference>
<dbReference type="AlphaFoldDB" id="A0AAE0XKA8"/>
<dbReference type="Proteomes" id="UP001270362">
    <property type="component" value="Unassembled WGS sequence"/>
</dbReference>
<sequence>MLGLAFSMRISGMISRVLSQDFGRERLFGVLPLATSWAAAMGEGTGDDLENPGDEGAEIFPPMRNCSGTAVWLGVLGVLTGVSMALRRRTCGDIICCC</sequence>
<name>A0AAE0XKA8_9PEZI</name>
<comment type="caution">
    <text evidence="2">The sequence shown here is derived from an EMBL/GenBank/DDBJ whole genome shotgun (WGS) entry which is preliminary data.</text>
</comment>
<evidence type="ECO:0000313" key="2">
    <source>
        <dbReference type="EMBL" id="KAK3694985.1"/>
    </source>
</evidence>
<reference evidence="2" key="2">
    <citation type="submission" date="2023-06" db="EMBL/GenBank/DDBJ databases">
        <authorList>
            <consortium name="Lawrence Berkeley National Laboratory"/>
            <person name="Haridas S."/>
            <person name="Hensen N."/>
            <person name="Bonometti L."/>
            <person name="Westerberg I."/>
            <person name="Brannstrom I.O."/>
            <person name="Guillou S."/>
            <person name="Cros-Aarteil S."/>
            <person name="Calhoun S."/>
            <person name="Kuo A."/>
            <person name="Mondo S."/>
            <person name="Pangilinan J."/>
            <person name="Riley R."/>
            <person name="Labutti K."/>
            <person name="Andreopoulos B."/>
            <person name="Lipzen A."/>
            <person name="Chen C."/>
            <person name="Yanf M."/>
            <person name="Daum C."/>
            <person name="Ng V."/>
            <person name="Clum A."/>
            <person name="Steindorff A."/>
            <person name="Ohm R."/>
            <person name="Martin F."/>
            <person name="Silar P."/>
            <person name="Natvig D."/>
            <person name="Lalanne C."/>
            <person name="Gautier V."/>
            <person name="Ament-Velasquez S.L."/>
            <person name="Kruys A."/>
            <person name="Hutchinson M.I."/>
            <person name="Powell A.J."/>
            <person name="Barry K."/>
            <person name="Miller A.N."/>
            <person name="Grigoriev I.V."/>
            <person name="Debuchy R."/>
            <person name="Gladieux P."/>
            <person name="Thoren M.H."/>
            <person name="Johannesson H."/>
        </authorList>
    </citation>
    <scope>NUCLEOTIDE SEQUENCE</scope>
    <source>
        <strain evidence="2">CBS 314.62</strain>
    </source>
</reference>
<feature type="transmembrane region" description="Helical" evidence="1">
    <location>
        <begin position="70"/>
        <end position="86"/>
    </location>
</feature>
<accession>A0AAE0XKA8</accession>
<gene>
    <name evidence="2" type="ORF">B0T22DRAFT_453999</name>
</gene>
<reference evidence="2" key="1">
    <citation type="journal article" date="2023" name="Mol. Phylogenet. Evol.">
        <title>Genome-scale phylogeny and comparative genomics of the fungal order Sordariales.</title>
        <authorList>
            <person name="Hensen N."/>
            <person name="Bonometti L."/>
            <person name="Westerberg I."/>
            <person name="Brannstrom I.O."/>
            <person name="Guillou S."/>
            <person name="Cros-Aarteil S."/>
            <person name="Calhoun S."/>
            <person name="Haridas S."/>
            <person name="Kuo A."/>
            <person name="Mondo S."/>
            <person name="Pangilinan J."/>
            <person name="Riley R."/>
            <person name="LaButti K."/>
            <person name="Andreopoulos B."/>
            <person name="Lipzen A."/>
            <person name="Chen C."/>
            <person name="Yan M."/>
            <person name="Daum C."/>
            <person name="Ng V."/>
            <person name="Clum A."/>
            <person name="Steindorff A."/>
            <person name="Ohm R.A."/>
            <person name="Martin F."/>
            <person name="Silar P."/>
            <person name="Natvig D.O."/>
            <person name="Lalanne C."/>
            <person name="Gautier V."/>
            <person name="Ament-Velasquez S.L."/>
            <person name="Kruys A."/>
            <person name="Hutchinson M.I."/>
            <person name="Powell A.J."/>
            <person name="Barry K."/>
            <person name="Miller A.N."/>
            <person name="Grigoriev I.V."/>
            <person name="Debuchy R."/>
            <person name="Gladieux P."/>
            <person name="Hiltunen Thoren M."/>
            <person name="Johannesson H."/>
        </authorList>
    </citation>
    <scope>NUCLEOTIDE SEQUENCE</scope>
    <source>
        <strain evidence="2">CBS 314.62</strain>
    </source>
</reference>
<keyword evidence="1" id="KW-0812">Transmembrane</keyword>
<protein>
    <submittedName>
        <fullName evidence="2">Uncharacterized protein</fullName>
    </submittedName>
</protein>
<keyword evidence="1" id="KW-1133">Transmembrane helix</keyword>
<keyword evidence="3" id="KW-1185">Reference proteome</keyword>
<keyword evidence="1" id="KW-0472">Membrane</keyword>
<organism evidence="2 3">
    <name type="scientific">Podospora appendiculata</name>
    <dbReference type="NCBI Taxonomy" id="314037"/>
    <lineage>
        <taxon>Eukaryota</taxon>
        <taxon>Fungi</taxon>
        <taxon>Dikarya</taxon>
        <taxon>Ascomycota</taxon>
        <taxon>Pezizomycotina</taxon>
        <taxon>Sordariomycetes</taxon>
        <taxon>Sordariomycetidae</taxon>
        <taxon>Sordariales</taxon>
        <taxon>Podosporaceae</taxon>
        <taxon>Podospora</taxon>
    </lineage>
</organism>